<accession>A0A179U824</accession>
<dbReference type="Proteomes" id="UP000002038">
    <property type="component" value="Unassembled WGS sequence"/>
</dbReference>
<reference evidence="3" key="1">
    <citation type="journal article" date="2015" name="PLoS Genet.">
        <title>The dynamic genome and transcriptome of the human fungal pathogen Blastomyces and close relative Emmonsia.</title>
        <authorList>
            <person name="Munoz J.F."/>
            <person name="Gauthier G.M."/>
            <person name="Desjardins C.A."/>
            <person name="Gallo J.E."/>
            <person name="Holder J."/>
            <person name="Sullivan T.D."/>
            <person name="Marty A.J."/>
            <person name="Carmen J.C."/>
            <person name="Chen Z."/>
            <person name="Ding L."/>
            <person name="Gujja S."/>
            <person name="Magrini V."/>
            <person name="Misas E."/>
            <person name="Mitreva M."/>
            <person name="Priest M."/>
            <person name="Saif S."/>
            <person name="Whiston E.A."/>
            <person name="Young S."/>
            <person name="Zeng Q."/>
            <person name="Goldman W.E."/>
            <person name="Mardis E.R."/>
            <person name="Taylor J.W."/>
            <person name="McEwen J.G."/>
            <person name="Clay O.K."/>
            <person name="Klein B.S."/>
            <person name="Cuomo C.A."/>
        </authorList>
    </citation>
    <scope>NUCLEOTIDE SEQUENCE [LARGE SCALE GENOMIC DNA]</scope>
    <source>
        <strain evidence="3">SLH14081</strain>
    </source>
</reference>
<dbReference type="KEGG" id="bgh:BDBG_16136"/>
<proteinExistence type="predicted"/>
<gene>
    <name evidence="2" type="ORF">BDBG_16136</name>
</gene>
<feature type="region of interest" description="Disordered" evidence="1">
    <location>
        <begin position="1"/>
        <end position="26"/>
    </location>
</feature>
<sequence>MAVKKAGKELNMNEPTGRRNDTSLQGTVTTATAAREVGEGEEEGVTMRAVLPRLIDTVTSVFNLAFLIATEAAAAP</sequence>
<evidence type="ECO:0000313" key="2">
    <source>
        <dbReference type="EMBL" id="OAT03873.1"/>
    </source>
</evidence>
<dbReference type="AlphaFoldDB" id="A0A179U824"/>
<dbReference type="VEuPathDB" id="FungiDB:BDBG_16136"/>
<evidence type="ECO:0000313" key="3">
    <source>
        <dbReference type="Proteomes" id="UP000002038"/>
    </source>
</evidence>
<keyword evidence="3" id="KW-1185">Reference proteome</keyword>
<dbReference type="EMBL" id="GG657448">
    <property type="protein sequence ID" value="OAT03873.1"/>
    <property type="molecule type" value="Genomic_DNA"/>
</dbReference>
<dbReference type="GeneID" id="42528351"/>
<organism evidence="2 3">
    <name type="scientific">Blastomyces gilchristii (strain SLH14081)</name>
    <name type="common">Blastomyces dermatitidis</name>
    <dbReference type="NCBI Taxonomy" id="559298"/>
    <lineage>
        <taxon>Eukaryota</taxon>
        <taxon>Fungi</taxon>
        <taxon>Dikarya</taxon>
        <taxon>Ascomycota</taxon>
        <taxon>Pezizomycotina</taxon>
        <taxon>Eurotiomycetes</taxon>
        <taxon>Eurotiomycetidae</taxon>
        <taxon>Onygenales</taxon>
        <taxon>Ajellomycetaceae</taxon>
        <taxon>Blastomyces</taxon>
    </lineage>
</organism>
<name>A0A179U824_BLAGS</name>
<evidence type="ECO:0000256" key="1">
    <source>
        <dbReference type="SAM" id="MobiDB-lite"/>
    </source>
</evidence>
<dbReference type="RefSeq" id="XP_031575859.1">
    <property type="nucleotide sequence ID" value="XM_031724142.1"/>
</dbReference>
<protein>
    <submittedName>
        <fullName evidence="2">Uncharacterized protein</fullName>
    </submittedName>
</protein>